<accession>A0ABS9RXX6</accession>
<comment type="caution">
    <text evidence="3">The sequence shown here is derived from an EMBL/GenBank/DDBJ whole genome shotgun (WGS) entry which is preliminary data.</text>
</comment>
<dbReference type="Pfam" id="PF13304">
    <property type="entry name" value="AAA_21"/>
    <property type="match status" value="1"/>
</dbReference>
<proteinExistence type="predicted"/>
<evidence type="ECO:0000259" key="1">
    <source>
        <dbReference type="Pfam" id="PF13304"/>
    </source>
</evidence>
<dbReference type="InterPro" id="IPR027417">
    <property type="entry name" value="P-loop_NTPase"/>
</dbReference>
<protein>
    <submittedName>
        <fullName evidence="3">AAA family ATPase</fullName>
    </submittedName>
</protein>
<sequence>MKVTQLSLENFRHLAHFETTLDERLTVLVARNGQGKTTVLDALAVLLGSFVGAFDMGKGRHIERSDARYRRQGEDAEQEQQYPVRVAATLTGLEDDQSTLIARELTGPKNRTTVKDAAPLAQHGKRLMQQVRDLESVTLPLVSYYGTGRLWRTHKNLKRKAVLSESRTLGYEDCLTSASNYLQLQEWMGKATLATLQQNELKKGEPSRLVGQLNAVLRAVDKVLEAEGWSGIHYSLTHEELAMQQAGQGILPVSLLSDGVRTMVSMVADMAWRCAKLNPHLGADAAGETPGIVLIDEVDLHLHPAWQQRVIQSLASTFPKVQFIVTTHSPQVLTTVSRECIRLIDTQWDEAREEWAWTAIEPDFQTRGVSSVETLSRIMGIYPVPDVKEARLLDDYRQMIEQGQEESQPAQELYTQLIAHFGADHPVMIECERLQRFQSMKRRMKGREPASDA</sequence>
<evidence type="ECO:0000259" key="2">
    <source>
        <dbReference type="Pfam" id="PF13476"/>
    </source>
</evidence>
<dbReference type="SUPFAM" id="SSF52540">
    <property type="entry name" value="P-loop containing nucleoside triphosphate hydrolases"/>
    <property type="match status" value="1"/>
</dbReference>
<dbReference type="Proteomes" id="UP001202117">
    <property type="component" value="Unassembled WGS sequence"/>
</dbReference>
<dbReference type="Gene3D" id="3.40.50.300">
    <property type="entry name" value="P-loop containing nucleotide triphosphate hydrolases"/>
    <property type="match status" value="1"/>
</dbReference>
<dbReference type="PANTHER" id="PTHR43581">
    <property type="entry name" value="ATP/GTP PHOSPHATASE"/>
    <property type="match status" value="1"/>
</dbReference>
<reference evidence="3 4" key="1">
    <citation type="submission" date="2022-02" db="EMBL/GenBank/DDBJ databases">
        <title>Halomonas fukangensis sp. nov., a halophilic bacterium isolated from a bulk soil of Kalidium foliatum at Fukang.</title>
        <authorList>
            <person name="Huang Y."/>
        </authorList>
    </citation>
    <scope>NUCLEOTIDE SEQUENCE [LARGE SCALE GENOMIC DNA]</scope>
    <source>
        <strain evidence="3 4">EGI 63088</strain>
    </source>
</reference>
<name>A0ABS9RXX6_9GAMM</name>
<keyword evidence="4" id="KW-1185">Reference proteome</keyword>
<dbReference type="InterPro" id="IPR038729">
    <property type="entry name" value="Rad50/SbcC_AAA"/>
</dbReference>
<evidence type="ECO:0000313" key="3">
    <source>
        <dbReference type="EMBL" id="MCH4564697.1"/>
    </source>
</evidence>
<gene>
    <name evidence="3" type="ORF">MKP05_16470</name>
</gene>
<dbReference type="InterPro" id="IPR051396">
    <property type="entry name" value="Bact_Antivir_Def_Nuclease"/>
</dbReference>
<dbReference type="PANTHER" id="PTHR43581:SF4">
    <property type="entry name" value="ATP_GTP PHOSPHATASE"/>
    <property type="match status" value="1"/>
</dbReference>
<dbReference type="RefSeq" id="WP_240569308.1">
    <property type="nucleotide sequence ID" value="NZ_JAKVPY010000022.1"/>
</dbReference>
<feature type="domain" description="Rad50/SbcC-type AAA" evidence="2">
    <location>
        <begin position="5"/>
        <end position="203"/>
    </location>
</feature>
<dbReference type="Pfam" id="PF13476">
    <property type="entry name" value="AAA_23"/>
    <property type="match status" value="1"/>
</dbReference>
<organism evidence="3 4">
    <name type="scientific">Halomonas flagellata</name>
    <dbReference type="NCBI Taxonomy" id="2920385"/>
    <lineage>
        <taxon>Bacteria</taxon>
        <taxon>Pseudomonadati</taxon>
        <taxon>Pseudomonadota</taxon>
        <taxon>Gammaproteobacteria</taxon>
        <taxon>Oceanospirillales</taxon>
        <taxon>Halomonadaceae</taxon>
        <taxon>Halomonas</taxon>
    </lineage>
</organism>
<dbReference type="InterPro" id="IPR003959">
    <property type="entry name" value="ATPase_AAA_core"/>
</dbReference>
<feature type="domain" description="ATPase AAA-type core" evidence="1">
    <location>
        <begin position="247"/>
        <end position="333"/>
    </location>
</feature>
<evidence type="ECO:0000313" key="4">
    <source>
        <dbReference type="Proteomes" id="UP001202117"/>
    </source>
</evidence>
<dbReference type="EMBL" id="JAKVPY010000022">
    <property type="protein sequence ID" value="MCH4564697.1"/>
    <property type="molecule type" value="Genomic_DNA"/>
</dbReference>